<gene>
    <name evidence="2" type="ORF">HY57_12580</name>
</gene>
<dbReference type="RefSeq" id="WP_019467264.1">
    <property type="nucleotide sequence ID" value="NZ_ALOY01000182.1"/>
</dbReference>
<accession>A0A075K120</accession>
<name>A0A075K120_9GAMM</name>
<dbReference type="PATRIC" id="fig|1217721.7.peg.2590"/>
<dbReference type="HOGENOM" id="CLU_2507365_0_0_6"/>
<proteinExistence type="predicted"/>
<keyword evidence="3" id="KW-1185">Reference proteome</keyword>
<evidence type="ECO:0000313" key="2">
    <source>
        <dbReference type="EMBL" id="AIF48036.1"/>
    </source>
</evidence>
<sequence>MVDPLDPGTLALPLTFKRPRGRPRKPNALTAAERARRYRARKKTLATHVVSLAVHSDVVRERDEALFQVKQMRAELERLLLQLQS</sequence>
<reference evidence="2 3" key="1">
    <citation type="submission" date="2014-07" db="EMBL/GenBank/DDBJ databases">
        <title>Complete Genome Sequence of Dyella japonica Strain A8 Isolated from Malaysian Tropical Soil.</title>
        <authorList>
            <person name="Hui R.K.H."/>
            <person name="Chen J.-W."/>
            <person name="Chan K.-G."/>
            <person name="Leung F.C.C."/>
        </authorList>
    </citation>
    <scope>NUCLEOTIDE SEQUENCE [LARGE SCALE GENOMIC DNA]</scope>
    <source>
        <strain evidence="2 3">A8</strain>
    </source>
</reference>
<feature type="region of interest" description="Disordered" evidence="1">
    <location>
        <begin position="1"/>
        <end position="28"/>
    </location>
</feature>
<organism evidence="2 3">
    <name type="scientific">Dyella japonica A8</name>
    <dbReference type="NCBI Taxonomy" id="1217721"/>
    <lineage>
        <taxon>Bacteria</taxon>
        <taxon>Pseudomonadati</taxon>
        <taxon>Pseudomonadota</taxon>
        <taxon>Gammaproteobacteria</taxon>
        <taxon>Lysobacterales</taxon>
        <taxon>Rhodanobacteraceae</taxon>
        <taxon>Dyella</taxon>
    </lineage>
</organism>
<protein>
    <submittedName>
        <fullName evidence="2">Uncharacterized protein</fullName>
    </submittedName>
</protein>
<dbReference type="EMBL" id="CP008884">
    <property type="protein sequence ID" value="AIF48036.1"/>
    <property type="molecule type" value="Genomic_DNA"/>
</dbReference>
<evidence type="ECO:0000313" key="3">
    <source>
        <dbReference type="Proteomes" id="UP000027987"/>
    </source>
</evidence>
<dbReference type="KEGG" id="dja:HY57_12580"/>
<dbReference type="AlphaFoldDB" id="A0A075K120"/>
<dbReference type="Proteomes" id="UP000027987">
    <property type="component" value="Chromosome"/>
</dbReference>
<evidence type="ECO:0000256" key="1">
    <source>
        <dbReference type="SAM" id="MobiDB-lite"/>
    </source>
</evidence>